<sequence>MGSKIRGILIWGALVIAIVAPITIAATSDYLAYRSGIYIAAGFAGIVAMALILIQPLLAAGYLPGLAMLRGRRLHHWVGASLVIAILAHVGGLWLTSPPDVIDALTFTSPTPFSDFGVLAMWGLFAAAALAGFRKTLRIRPAVFRFAHTALAVFVVVTGSAHALLIEGTMGTTSKIALCALALAATVKAIADLRSWALLTRRRRRA</sequence>
<reference evidence="2 3" key="1">
    <citation type="submission" date="2017-04" db="EMBL/GenBank/DDBJ databases">
        <authorList>
            <person name="Afonso C.L."/>
            <person name="Miller P.J."/>
            <person name="Scott M.A."/>
            <person name="Spackman E."/>
            <person name="Goraichik I."/>
            <person name="Dimitrov K.M."/>
            <person name="Suarez D.L."/>
            <person name="Swayne D.E."/>
        </authorList>
    </citation>
    <scope>NUCLEOTIDE SEQUENCE [LARGE SCALE GENOMIC DNA]</scope>
    <source>
        <strain evidence="2 3">CGMCC 1.10972</strain>
    </source>
</reference>
<feature type="transmembrane region" description="Helical" evidence="1">
    <location>
        <begin position="37"/>
        <end position="62"/>
    </location>
</feature>
<feature type="transmembrane region" description="Helical" evidence="1">
    <location>
        <begin position="172"/>
        <end position="193"/>
    </location>
</feature>
<evidence type="ECO:0008006" key="4">
    <source>
        <dbReference type="Google" id="ProtNLM"/>
    </source>
</evidence>
<dbReference type="OrthoDB" id="7917288at2"/>
<feature type="transmembrane region" description="Helical" evidence="1">
    <location>
        <begin position="116"/>
        <end position="134"/>
    </location>
</feature>
<gene>
    <name evidence="2" type="ORF">SAMN06297251_11820</name>
</gene>
<name>A0A1W2DUX3_9HYPH</name>
<protein>
    <recommendedName>
        <fullName evidence="4">Ferric reductase like transmembrane component</fullName>
    </recommendedName>
</protein>
<dbReference type="AlphaFoldDB" id="A0A1W2DUX3"/>
<dbReference type="Proteomes" id="UP000192656">
    <property type="component" value="Unassembled WGS sequence"/>
</dbReference>
<evidence type="ECO:0000313" key="2">
    <source>
        <dbReference type="EMBL" id="SMD01239.1"/>
    </source>
</evidence>
<keyword evidence="1" id="KW-0812">Transmembrane</keyword>
<organism evidence="2 3">
    <name type="scientific">Fulvimarina manganoxydans</name>
    <dbReference type="NCBI Taxonomy" id="937218"/>
    <lineage>
        <taxon>Bacteria</taxon>
        <taxon>Pseudomonadati</taxon>
        <taxon>Pseudomonadota</taxon>
        <taxon>Alphaproteobacteria</taxon>
        <taxon>Hyphomicrobiales</taxon>
        <taxon>Aurantimonadaceae</taxon>
        <taxon>Fulvimarina</taxon>
    </lineage>
</organism>
<dbReference type="EMBL" id="FWXR01000018">
    <property type="protein sequence ID" value="SMD01239.1"/>
    <property type="molecule type" value="Genomic_DNA"/>
</dbReference>
<proteinExistence type="predicted"/>
<feature type="transmembrane region" description="Helical" evidence="1">
    <location>
        <begin position="74"/>
        <end position="96"/>
    </location>
</feature>
<evidence type="ECO:0000313" key="3">
    <source>
        <dbReference type="Proteomes" id="UP000192656"/>
    </source>
</evidence>
<keyword evidence="3" id="KW-1185">Reference proteome</keyword>
<accession>A0A1W2DUX3</accession>
<keyword evidence="1" id="KW-1133">Transmembrane helix</keyword>
<keyword evidence="1" id="KW-0472">Membrane</keyword>
<dbReference type="STRING" id="937218.SAMN06297251_11820"/>
<feature type="transmembrane region" description="Helical" evidence="1">
    <location>
        <begin position="146"/>
        <end position="166"/>
    </location>
</feature>
<evidence type="ECO:0000256" key="1">
    <source>
        <dbReference type="SAM" id="Phobius"/>
    </source>
</evidence>
<dbReference type="RefSeq" id="WP_084411671.1">
    <property type="nucleotide sequence ID" value="NZ_FWXR01000018.1"/>
</dbReference>